<reference evidence="2 5" key="2">
    <citation type="submission" date="2017-09" db="EMBL/GenBank/DDBJ databases">
        <title>Extensive intraspecific genome diversity in a model arbuscular mycorrhizal fungus.</title>
        <authorList>
            <person name="Chen E.C."/>
            <person name="Morin E."/>
            <person name="Beaudet D."/>
            <person name="Noel J."/>
            <person name="Ndikumana S."/>
            <person name="Charron P."/>
            <person name="St-Onge C."/>
            <person name="Giorgi J."/>
            <person name="Grigoriev I.V."/>
            <person name="Roux C."/>
            <person name="Martin F.M."/>
            <person name="Corradi N."/>
        </authorList>
    </citation>
    <scope>NUCLEOTIDE SEQUENCE [LARGE SCALE GENOMIC DNA]</scope>
    <source>
        <strain evidence="2 5">A5</strain>
    </source>
</reference>
<dbReference type="Proteomes" id="UP000232722">
    <property type="component" value="Unassembled WGS sequence"/>
</dbReference>
<name>A0A2N0QZV5_9GLOM</name>
<proteinExistence type="predicted"/>
<reference evidence="3 4" key="4">
    <citation type="submission" date="2017-10" db="EMBL/GenBank/DDBJ databases">
        <title>Genome analyses suggest a sexual origin of heterokaryosis in a supposedly ancient asexual fungus.</title>
        <authorList>
            <person name="Corradi N."/>
            <person name="Sedzielewska K."/>
            <person name="Noel J."/>
            <person name="Charron P."/>
            <person name="Farinelli L."/>
            <person name="Marton T."/>
            <person name="Kruger M."/>
            <person name="Pelin A."/>
            <person name="Brachmann A."/>
            <person name="Corradi N."/>
        </authorList>
    </citation>
    <scope>NUCLEOTIDE SEQUENCE [LARGE SCALE GENOMIC DNA]</scope>
    <source>
        <strain evidence="3 4">A1</strain>
    </source>
</reference>
<comment type="caution">
    <text evidence="3">The sequence shown here is derived from an EMBL/GenBank/DDBJ whole genome shotgun (WGS) entry which is preliminary data.</text>
</comment>
<gene>
    <name evidence="3" type="ORF">RhiirA1_473769</name>
    <name evidence="2" type="ORF">RhiirA5_434822</name>
</gene>
<evidence type="ECO:0000313" key="4">
    <source>
        <dbReference type="Proteomes" id="UP000232688"/>
    </source>
</evidence>
<keyword evidence="1" id="KW-1133">Transmembrane helix</keyword>
<protein>
    <submittedName>
        <fullName evidence="3">Uncharacterized protein</fullName>
    </submittedName>
</protein>
<keyword evidence="1" id="KW-0812">Transmembrane</keyword>
<evidence type="ECO:0000313" key="3">
    <source>
        <dbReference type="EMBL" id="PKC56596.1"/>
    </source>
</evidence>
<dbReference type="VEuPathDB" id="FungiDB:RhiirA1_473769"/>
<reference evidence="3 4" key="3">
    <citation type="submission" date="2017-10" db="EMBL/GenBank/DDBJ databases">
        <title>Extensive intraspecific genome diversity in a model arbuscular mycorrhizal fungus.</title>
        <authorList>
            <person name="Chen E.C.H."/>
            <person name="Morin E."/>
            <person name="Baudet D."/>
            <person name="Noel J."/>
            <person name="Ndikumana S."/>
            <person name="Charron P."/>
            <person name="St-Onge C."/>
            <person name="Giorgi J."/>
            <person name="Grigoriev I.V."/>
            <person name="Roux C."/>
            <person name="Martin F.M."/>
            <person name="Corradi N."/>
        </authorList>
    </citation>
    <scope>NUCLEOTIDE SEQUENCE [LARGE SCALE GENOMIC DNA]</scope>
    <source>
        <strain evidence="3 4">A1</strain>
    </source>
</reference>
<dbReference type="Proteomes" id="UP000232688">
    <property type="component" value="Unassembled WGS sequence"/>
</dbReference>
<evidence type="ECO:0000256" key="1">
    <source>
        <dbReference type="SAM" id="Phobius"/>
    </source>
</evidence>
<sequence>MGWIEASAQSDLNEFVSGSFGFGLQTSPFWAYGLHNVWIALGLFFCKSATWNLWTFFSFRDEISAPSGIDLELE</sequence>
<reference evidence="2 5" key="1">
    <citation type="submission" date="2016-04" db="EMBL/GenBank/DDBJ databases">
        <title>Genome analyses suggest a sexual origin of heterokaryosis in a supposedly ancient asexual fungus.</title>
        <authorList>
            <person name="Ropars J."/>
            <person name="Sedzielewska K."/>
            <person name="Noel J."/>
            <person name="Charron P."/>
            <person name="Farinelli L."/>
            <person name="Marton T."/>
            <person name="Kruger M."/>
            <person name="Pelin A."/>
            <person name="Brachmann A."/>
            <person name="Corradi N."/>
        </authorList>
    </citation>
    <scope>NUCLEOTIDE SEQUENCE [LARGE SCALE GENOMIC DNA]</scope>
    <source>
        <strain evidence="2 5">A5</strain>
    </source>
</reference>
<accession>A0A2N0QZV5</accession>
<dbReference type="EMBL" id="LLXJ01003886">
    <property type="protein sequence ID" value="PKB96447.1"/>
    <property type="molecule type" value="Genomic_DNA"/>
</dbReference>
<dbReference type="EMBL" id="LLXH01002092">
    <property type="protein sequence ID" value="PKC56596.1"/>
    <property type="molecule type" value="Genomic_DNA"/>
</dbReference>
<dbReference type="AlphaFoldDB" id="A0A2N0QZV5"/>
<feature type="transmembrane region" description="Helical" evidence="1">
    <location>
        <begin position="29"/>
        <end position="46"/>
    </location>
</feature>
<evidence type="ECO:0000313" key="5">
    <source>
        <dbReference type="Proteomes" id="UP000232722"/>
    </source>
</evidence>
<evidence type="ECO:0000313" key="2">
    <source>
        <dbReference type="EMBL" id="PKB96447.1"/>
    </source>
</evidence>
<keyword evidence="1" id="KW-0472">Membrane</keyword>
<organism evidence="3 4">
    <name type="scientific">Rhizophagus irregularis</name>
    <dbReference type="NCBI Taxonomy" id="588596"/>
    <lineage>
        <taxon>Eukaryota</taxon>
        <taxon>Fungi</taxon>
        <taxon>Fungi incertae sedis</taxon>
        <taxon>Mucoromycota</taxon>
        <taxon>Glomeromycotina</taxon>
        <taxon>Glomeromycetes</taxon>
        <taxon>Glomerales</taxon>
        <taxon>Glomeraceae</taxon>
        <taxon>Rhizophagus</taxon>
    </lineage>
</organism>